<keyword evidence="2" id="KW-1185">Reference proteome</keyword>
<reference evidence="2" key="1">
    <citation type="journal article" date="2017" name="Nat. Ecol. Evol.">
        <title>Genome expansion and lineage-specific genetic innovations in the forest pathogenic fungi Armillaria.</title>
        <authorList>
            <person name="Sipos G."/>
            <person name="Prasanna A.N."/>
            <person name="Walter M.C."/>
            <person name="O'Connor E."/>
            <person name="Balint B."/>
            <person name="Krizsan K."/>
            <person name="Kiss B."/>
            <person name="Hess J."/>
            <person name="Varga T."/>
            <person name="Slot J."/>
            <person name="Riley R."/>
            <person name="Boka B."/>
            <person name="Rigling D."/>
            <person name="Barry K."/>
            <person name="Lee J."/>
            <person name="Mihaltcheva S."/>
            <person name="LaButti K."/>
            <person name="Lipzen A."/>
            <person name="Waldron R."/>
            <person name="Moloney N.M."/>
            <person name="Sperisen C."/>
            <person name="Kredics L."/>
            <person name="Vagvoelgyi C."/>
            <person name="Patrignani A."/>
            <person name="Fitzpatrick D."/>
            <person name="Nagy I."/>
            <person name="Doyle S."/>
            <person name="Anderson J.B."/>
            <person name="Grigoriev I.V."/>
            <person name="Gueldener U."/>
            <person name="Muensterkoetter M."/>
            <person name="Nagy L.G."/>
        </authorList>
    </citation>
    <scope>NUCLEOTIDE SEQUENCE [LARGE SCALE GENOMIC DNA]</scope>
    <source>
        <strain evidence="2">C18/9</strain>
    </source>
</reference>
<organism evidence="1 2">
    <name type="scientific">Armillaria ostoyae</name>
    <name type="common">Armillaria root rot fungus</name>
    <dbReference type="NCBI Taxonomy" id="47428"/>
    <lineage>
        <taxon>Eukaryota</taxon>
        <taxon>Fungi</taxon>
        <taxon>Dikarya</taxon>
        <taxon>Basidiomycota</taxon>
        <taxon>Agaricomycotina</taxon>
        <taxon>Agaricomycetes</taxon>
        <taxon>Agaricomycetidae</taxon>
        <taxon>Agaricales</taxon>
        <taxon>Marasmiineae</taxon>
        <taxon>Physalacriaceae</taxon>
        <taxon>Armillaria</taxon>
    </lineage>
</organism>
<sequence length="175" mass="18693">MLCNPISEAGNMLSSRIQCIATSIKDDATVFKEDNICNSDSATEGCLSNLHGDAKRDGRKSVPLRERASVSVVFVSSDRHIVAVEFLSSSLLHQCALMAKCCGKGGNMGCGSYGSSIATSAAQDNSPPRPSARFTYWSHGNMPLVQNNVLKCSLLECAVPGQETIARASFFNIEL</sequence>
<name>A0A284R202_ARMOS</name>
<protein>
    <submittedName>
        <fullName evidence="1">Uncharacterized protein</fullName>
    </submittedName>
</protein>
<dbReference type="AlphaFoldDB" id="A0A284R202"/>
<gene>
    <name evidence="1" type="ORF">ARMOST_06087</name>
</gene>
<proteinExistence type="predicted"/>
<evidence type="ECO:0000313" key="1">
    <source>
        <dbReference type="EMBL" id="SJL02751.1"/>
    </source>
</evidence>
<evidence type="ECO:0000313" key="2">
    <source>
        <dbReference type="Proteomes" id="UP000219338"/>
    </source>
</evidence>
<accession>A0A284R202</accession>
<dbReference type="EMBL" id="FUEG01000003">
    <property type="protein sequence ID" value="SJL02751.1"/>
    <property type="molecule type" value="Genomic_DNA"/>
</dbReference>
<dbReference type="Proteomes" id="UP000219338">
    <property type="component" value="Unassembled WGS sequence"/>
</dbReference>